<dbReference type="FunFam" id="1.10.418.10:FF:000026">
    <property type="entry name" value="protein-methionine sulfoxide oxidase MICAL3 isoform X1"/>
    <property type="match status" value="1"/>
</dbReference>
<dbReference type="Pfam" id="PF12130">
    <property type="entry name" value="bMERB_dom"/>
    <property type="match status" value="1"/>
</dbReference>
<dbReference type="PANTHER" id="PTHR23167:SF39">
    <property type="entry name" value="[F-ACTIN]-MONOOXYGENASE MICAL2"/>
    <property type="match status" value="1"/>
</dbReference>
<dbReference type="InterPro" id="IPR057494">
    <property type="entry name" value="Rossman_Mical"/>
</dbReference>
<dbReference type="Gene3D" id="2.10.110.10">
    <property type="entry name" value="Cysteine Rich Protein"/>
    <property type="match status" value="1"/>
</dbReference>
<evidence type="ECO:0000256" key="9">
    <source>
        <dbReference type="ARBA" id="ARBA00022827"/>
    </source>
</evidence>
<evidence type="ECO:0000256" key="18">
    <source>
        <dbReference type="PROSITE-ProRule" id="PRU00125"/>
    </source>
</evidence>
<evidence type="ECO:0000256" key="17">
    <source>
        <dbReference type="ARBA" id="ARBA00049522"/>
    </source>
</evidence>
<feature type="region of interest" description="Disordered" evidence="20">
    <location>
        <begin position="694"/>
        <end position="717"/>
    </location>
</feature>
<dbReference type="GO" id="GO:0046872">
    <property type="term" value="F:metal ion binding"/>
    <property type="evidence" value="ECO:0007669"/>
    <property type="project" value="UniProtKB-KW"/>
</dbReference>
<evidence type="ECO:0000313" key="24">
    <source>
        <dbReference type="Ensembl" id="ENSFTIP00000024529.1"/>
    </source>
</evidence>
<dbReference type="CDD" id="cd09439">
    <property type="entry name" value="LIM_Mical"/>
    <property type="match status" value="1"/>
</dbReference>
<feature type="region of interest" description="Disordered" evidence="20">
    <location>
        <begin position="1090"/>
        <end position="1114"/>
    </location>
</feature>
<comment type="catalytic activity">
    <reaction evidence="17">
        <text>L-methionyl-[F-actin] + NADPH + O2 + H(+) = L-methionyl-(R)-S-oxide-[F-actin] + NADP(+) + H2O</text>
        <dbReference type="Rhea" id="RHEA:51308"/>
        <dbReference type="Rhea" id="RHEA-COMP:12953"/>
        <dbReference type="Rhea" id="RHEA-COMP:12956"/>
        <dbReference type="ChEBI" id="CHEBI:15377"/>
        <dbReference type="ChEBI" id="CHEBI:15378"/>
        <dbReference type="ChEBI" id="CHEBI:15379"/>
        <dbReference type="ChEBI" id="CHEBI:16044"/>
        <dbReference type="ChEBI" id="CHEBI:45764"/>
        <dbReference type="ChEBI" id="CHEBI:57783"/>
        <dbReference type="ChEBI" id="CHEBI:58349"/>
        <dbReference type="EC" id="1.14.13.225"/>
    </reaction>
</comment>
<dbReference type="PROSITE" id="PS50023">
    <property type="entry name" value="LIM_DOMAIN_2"/>
    <property type="match status" value="1"/>
</dbReference>
<feature type="domain" description="Calponin-homology (CH)" evidence="21">
    <location>
        <begin position="516"/>
        <end position="622"/>
    </location>
</feature>
<keyword evidence="8 18" id="KW-0479">Metal-binding</keyword>
<evidence type="ECO:0000259" key="22">
    <source>
        <dbReference type="PROSITE" id="PS50023"/>
    </source>
</evidence>
<dbReference type="PANTHER" id="PTHR23167">
    <property type="entry name" value="CALPONIN HOMOLOGY DOMAIN-CONTAINING PROTEIN DDB_G0272472-RELATED"/>
    <property type="match status" value="1"/>
</dbReference>
<dbReference type="Pfam" id="PF01494">
    <property type="entry name" value="FAD_binding_3"/>
    <property type="match status" value="1"/>
</dbReference>
<evidence type="ECO:0000256" key="6">
    <source>
        <dbReference type="ARBA" id="ARBA00022490"/>
    </source>
</evidence>
<feature type="region of interest" description="Disordered" evidence="20">
    <location>
        <begin position="830"/>
        <end position="895"/>
    </location>
</feature>
<dbReference type="Gene3D" id="3.50.50.60">
    <property type="entry name" value="FAD/NAD(P)-binding domain"/>
    <property type="match status" value="1"/>
</dbReference>
<feature type="domain" description="BMERB" evidence="23">
    <location>
        <begin position="1552"/>
        <end position="1701"/>
    </location>
</feature>
<evidence type="ECO:0000256" key="5">
    <source>
        <dbReference type="ARBA" id="ARBA00012709"/>
    </source>
</evidence>
<dbReference type="Pfam" id="PF00412">
    <property type="entry name" value="LIM"/>
    <property type="match status" value="1"/>
</dbReference>
<protein>
    <recommendedName>
        <fullName evidence="5">F-actin monooxygenase</fullName>
        <ecNumber evidence="5">1.14.13.225</ecNumber>
    </recommendedName>
</protein>
<dbReference type="Gene3D" id="1.10.418.10">
    <property type="entry name" value="Calponin-like domain"/>
    <property type="match status" value="1"/>
</dbReference>
<dbReference type="InterPro" id="IPR002938">
    <property type="entry name" value="FAD-bd"/>
</dbReference>
<keyword evidence="15" id="KW-0009">Actin-binding</keyword>
<dbReference type="FunFam" id="3.50.50.60:FF:000004">
    <property type="entry name" value="protein-methionine sulfoxide oxidase MICAL2 isoform X1"/>
    <property type="match status" value="1"/>
</dbReference>
<dbReference type="Pfam" id="PF25413">
    <property type="entry name" value="Rossman_Mical"/>
    <property type="match status" value="1"/>
</dbReference>
<evidence type="ECO:0000256" key="1">
    <source>
        <dbReference type="ARBA" id="ARBA00001974"/>
    </source>
</evidence>
<organism evidence="24 25">
    <name type="scientific">Falco tinnunculus</name>
    <name type="common">Common kestrel</name>
    <dbReference type="NCBI Taxonomy" id="100819"/>
    <lineage>
        <taxon>Eukaryota</taxon>
        <taxon>Metazoa</taxon>
        <taxon>Chordata</taxon>
        <taxon>Craniata</taxon>
        <taxon>Vertebrata</taxon>
        <taxon>Euteleostomi</taxon>
        <taxon>Archelosauria</taxon>
        <taxon>Archosauria</taxon>
        <taxon>Dinosauria</taxon>
        <taxon>Saurischia</taxon>
        <taxon>Theropoda</taxon>
        <taxon>Coelurosauria</taxon>
        <taxon>Aves</taxon>
        <taxon>Neognathae</taxon>
        <taxon>Neoaves</taxon>
        <taxon>Telluraves</taxon>
        <taxon>Australaves</taxon>
        <taxon>Falconiformes</taxon>
        <taxon>Falconidae</taxon>
        <taxon>Falco</taxon>
    </lineage>
</organism>
<keyword evidence="6" id="KW-0963">Cytoplasm</keyword>
<comment type="similarity">
    <text evidence="4">Belongs to the Mical family.</text>
</comment>
<evidence type="ECO:0000256" key="2">
    <source>
        <dbReference type="ARBA" id="ARBA00004123"/>
    </source>
</evidence>
<feature type="region of interest" description="Disordered" evidence="20">
    <location>
        <begin position="1189"/>
        <end position="1212"/>
    </location>
</feature>
<evidence type="ECO:0000256" key="14">
    <source>
        <dbReference type="ARBA" id="ARBA00023038"/>
    </source>
</evidence>
<reference evidence="24" key="2">
    <citation type="submission" date="2025-09" db="UniProtKB">
        <authorList>
            <consortium name="Ensembl"/>
        </authorList>
    </citation>
    <scope>IDENTIFICATION</scope>
</reference>
<evidence type="ECO:0000256" key="19">
    <source>
        <dbReference type="SAM" id="Coils"/>
    </source>
</evidence>
<feature type="compositionally biased region" description="Basic and acidic residues" evidence="20">
    <location>
        <begin position="1155"/>
        <end position="1168"/>
    </location>
</feature>
<keyword evidence="25" id="KW-1185">Reference proteome</keyword>
<keyword evidence="11" id="KW-0521">NADP</keyword>
<evidence type="ECO:0000256" key="8">
    <source>
        <dbReference type="ARBA" id="ARBA00022723"/>
    </source>
</evidence>
<evidence type="ECO:0000256" key="3">
    <source>
        <dbReference type="ARBA" id="ARBA00004496"/>
    </source>
</evidence>
<dbReference type="SUPFAM" id="SSF51905">
    <property type="entry name" value="FAD/NAD(P)-binding domain"/>
    <property type="match status" value="1"/>
</dbReference>
<feature type="domain" description="LIM zinc-binding" evidence="22">
    <location>
        <begin position="756"/>
        <end position="818"/>
    </location>
</feature>
<comment type="cofactor">
    <cofactor evidence="1">
        <name>FAD</name>
        <dbReference type="ChEBI" id="CHEBI:57692"/>
    </cofactor>
</comment>
<keyword evidence="10 18" id="KW-0862">Zinc</keyword>
<dbReference type="PRINTS" id="PR00420">
    <property type="entry name" value="RNGMNOXGNASE"/>
</dbReference>
<keyword evidence="7" id="KW-0285">Flavoprotein</keyword>
<evidence type="ECO:0000256" key="7">
    <source>
        <dbReference type="ARBA" id="ARBA00022630"/>
    </source>
</evidence>
<dbReference type="SMART" id="SM00132">
    <property type="entry name" value="LIM"/>
    <property type="match status" value="1"/>
</dbReference>
<dbReference type="SUPFAM" id="SSF57716">
    <property type="entry name" value="Glucocorticoid receptor-like (DNA-binding domain)"/>
    <property type="match status" value="2"/>
</dbReference>
<keyword evidence="12" id="KW-0560">Oxidoreductase</keyword>
<name>A0A8C4V960_FALTI</name>
<evidence type="ECO:0000256" key="13">
    <source>
        <dbReference type="ARBA" id="ARBA00023033"/>
    </source>
</evidence>
<dbReference type="InterPro" id="IPR001781">
    <property type="entry name" value="Znf_LIM"/>
</dbReference>
<dbReference type="FunFam" id="2.10.110.10:FF:000043">
    <property type="entry name" value="protein-methionine sulfoxide oxidase MICAL3 isoform X2"/>
    <property type="match status" value="1"/>
</dbReference>
<evidence type="ECO:0000313" key="25">
    <source>
        <dbReference type="Proteomes" id="UP000694562"/>
    </source>
</evidence>
<proteinExistence type="inferred from homology"/>
<evidence type="ECO:0000256" key="16">
    <source>
        <dbReference type="ARBA" id="ARBA00023242"/>
    </source>
</evidence>
<dbReference type="GO" id="GO:0005737">
    <property type="term" value="C:cytoplasm"/>
    <property type="evidence" value="ECO:0007669"/>
    <property type="project" value="UniProtKB-SubCell"/>
</dbReference>
<dbReference type="PROSITE" id="PS51848">
    <property type="entry name" value="BMERB"/>
    <property type="match status" value="1"/>
</dbReference>
<dbReference type="InterPro" id="IPR036188">
    <property type="entry name" value="FAD/NAD-bd_sf"/>
</dbReference>
<evidence type="ECO:0000259" key="21">
    <source>
        <dbReference type="PROSITE" id="PS50021"/>
    </source>
</evidence>
<evidence type="ECO:0000256" key="11">
    <source>
        <dbReference type="ARBA" id="ARBA00022857"/>
    </source>
</evidence>
<keyword evidence="9" id="KW-0274">FAD</keyword>
<feature type="compositionally biased region" description="Basic and acidic residues" evidence="20">
    <location>
        <begin position="834"/>
        <end position="846"/>
    </location>
</feature>
<sequence length="1713" mass="194910">MGENDDEKYSQAGQIFENFVQASTCKGTIQAFNILTRQLELDPLDNRNFYTKLKSRVTTWKAKALWNKLDKRASHKEYKRGKSCMNTKCLIIGGGPCGLRTAIELAFLGAKVVVVEKRDTFSRNNVLHLWPFTIHDLRGLGAKKFYGKFCAGSIDHISIRQLQLILFKVALILGVEIHVNLEFMKVLEPPEDQENQKIGWRAEFLPMDHPLSEYEFDVIIGADGRRNTLEGFRRKEFRGKLAIAITANFINRNTTAEAKVEEISGVAFIFNQKFFQDLKEETGIDLENIVYYKDSTHYFVMTAKKQSLLDKGVIINDYIDTEFLLCGENVNQSNLLSYAREAADFATNYQLPSLDFAINHYGQPDVAMFDFTSMYASENAALVRERHRHQLLVALVGDSLLEPFWPMGTGCARGFLAAFDTAWMVRSWAQGKPPLEILAERESIYRLLPQTTPENINKNFDQYTIDPGTRYPNLNSSCVRPHQVRQLYVTNELQQCPLERVSSIRRSVNLSRHESDIRPNKLLTWCQKQTEGYRNVNVTDLTTSWKSGLALCAIIHRFRPDLIDFDALNEEDVVKNNQLAFDVAEQEFGIPPVTTGKEVGSAGEPDKLSMVMYLSKFYELFRGTPLRAVDADDKQNGENNDLCSAKSSNFIFNNYINLTLPRKRVPKVEGKTEENETNKRRRKGLFGVFEEASGFSSQGTNTGKEQSDGREGTNQNKVKSMATQLLAKFEENAPNTIFRRQGSLRKEFPHSIGGSDICYFCKKRVYVMERLSAEGHFFHRECFKCEICSTTLRLGMYAFDVEEGKFYCKPHFTHCKISTKHRKRRATLQIQGKDATEAWKKEEPKTTETTTENTLSTDSSPEDRSPGCCLPTTDEPTSPKKAKSIPERHDLESWFSPPSPEWATVRVIPEEEMTEHNLLAIRVMVTSDASSSELESDFNGDLLNSEVSEGRTLLPEPPACPSSVQRWAPLARSPVALEESPKTSKVADALQRANSFHTTALNKYQNWRRKLQTSFPLLSSKKPGLHWKDSSASCQTGPGEDHSQTQLASYRKPPEVTRGHFKPYSPVFQRKEKAREMPEDICLYVPHCPSQSSTRGSPWTPPGNGTLATDLSEPEDMDSDIKTYRAQGWKEKTQKYTSEPEDFNRKTKALSSLGLKEKDGKNTRHPEEKLEQELKEAKKRLVLCTQQQPSSCDSKRKDLGRTSPGCPNKGALWTSEEKDADWRKDVFKQSGCPVPHLFADDAPPALPVDTKDVLRSPDAVAREHAAGRPKSPLRLIANAIKRSILEPLTMSPEGLKQDLDSKVKASTEQAFFSFPSTPGYSLSQMNSNNNRASNTQPQELKVGERAGQYLGNGSCFSNSSNFSVGSEKKLLRDYSEEVSFPVYSPHTRPSQRTSIPQTLSCTRMEDVPGLLEKFTFKETPPGAPMDEVIICNEKYFLLSSPEPKNTSKDNLDDSEQKGSIGSLFDRLRSKVHDREGSSLVSSLPFMKNHSPEDRLCYPSTGCEHLPVRKQATEYSSSSSDDEFESKPSFTHKAKRALRRRRKLEKETKQLIKQEELKRLHKAQAVQRQLEELEERQRALEIFGVKLERELRGESDSGTKDETQMLHEWFELVLEKNKLMRYESELLIIAQELELEDHQSRLEQKLREKMAIDDSLKDEMDLNEENEIFTEMMKVVEERDKLVSTLEEQRVKEKAEDQHFESIILSRGYQLSRI</sequence>
<evidence type="ECO:0000256" key="10">
    <source>
        <dbReference type="ARBA" id="ARBA00022833"/>
    </source>
</evidence>
<dbReference type="SMART" id="SM01203">
    <property type="entry name" value="DUF3585"/>
    <property type="match status" value="1"/>
</dbReference>
<evidence type="ECO:0000259" key="23">
    <source>
        <dbReference type="PROSITE" id="PS51848"/>
    </source>
</evidence>
<dbReference type="SMART" id="SM00033">
    <property type="entry name" value="CH"/>
    <property type="match status" value="1"/>
</dbReference>
<dbReference type="GO" id="GO:0120501">
    <property type="term" value="F:F-actin monooxygenase activity"/>
    <property type="evidence" value="ECO:0007669"/>
    <property type="project" value="UniProtKB-EC"/>
</dbReference>
<evidence type="ECO:0000256" key="12">
    <source>
        <dbReference type="ARBA" id="ARBA00023002"/>
    </source>
</evidence>
<dbReference type="GO" id="GO:0003779">
    <property type="term" value="F:actin binding"/>
    <property type="evidence" value="ECO:0007669"/>
    <property type="project" value="UniProtKB-KW"/>
</dbReference>
<feature type="compositionally biased region" description="Low complexity" evidence="20">
    <location>
        <begin position="847"/>
        <end position="857"/>
    </location>
</feature>
<keyword evidence="16" id="KW-0539">Nucleus</keyword>
<comment type="subcellular location">
    <subcellularLocation>
        <location evidence="3">Cytoplasm</location>
    </subcellularLocation>
    <subcellularLocation>
        <location evidence="2">Nucleus</location>
    </subcellularLocation>
</comment>
<dbReference type="Proteomes" id="UP000694562">
    <property type="component" value="Unplaced"/>
</dbReference>
<feature type="region of interest" description="Disordered" evidence="20">
    <location>
        <begin position="1022"/>
        <end position="1062"/>
    </location>
</feature>
<evidence type="ECO:0000256" key="20">
    <source>
        <dbReference type="SAM" id="MobiDB-lite"/>
    </source>
</evidence>
<dbReference type="CDD" id="cd21250">
    <property type="entry name" value="CH_MICAL2"/>
    <property type="match status" value="1"/>
</dbReference>
<dbReference type="InterPro" id="IPR001715">
    <property type="entry name" value="CH_dom"/>
</dbReference>
<dbReference type="PROSITE" id="PS00478">
    <property type="entry name" value="LIM_DOMAIN_1"/>
    <property type="match status" value="1"/>
</dbReference>
<dbReference type="PROSITE" id="PS50021">
    <property type="entry name" value="CH"/>
    <property type="match status" value="1"/>
</dbReference>
<accession>A0A8C4V960</accession>
<feature type="coiled-coil region" evidence="19">
    <location>
        <begin position="1533"/>
        <end position="1589"/>
    </location>
</feature>
<reference evidence="24" key="1">
    <citation type="submission" date="2025-08" db="UniProtKB">
        <authorList>
            <consortium name="Ensembl"/>
        </authorList>
    </citation>
    <scope>IDENTIFICATION</scope>
</reference>
<feature type="compositionally biased region" description="Polar residues" evidence="20">
    <location>
        <begin position="694"/>
        <end position="704"/>
    </location>
</feature>
<keyword evidence="19" id="KW-0175">Coiled coil</keyword>
<dbReference type="Pfam" id="PF00307">
    <property type="entry name" value="CH"/>
    <property type="match status" value="1"/>
</dbReference>
<dbReference type="InterPro" id="IPR036872">
    <property type="entry name" value="CH_dom_sf"/>
</dbReference>
<dbReference type="SUPFAM" id="SSF47576">
    <property type="entry name" value="Calponin-homology domain, CH-domain"/>
    <property type="match status" value="1"/>
</dbReference>
<dbReference type="EC" id="1.14.13.225" evidence="5"/>
<evidence type="ECO:0000256" key="15">
    <source>
        <dbReference type="ARBA" id="ARBA00023203"/>
    </source>
</evidence>
<dbReference type="GO" id="GO:0071949">
    <property type="term" value="F:FAD binding"/>
    <property type="evidence" value="ECO:0007669"/>
    <property type="project" value="InterPro"/>
</dbReference>
<keyword evidence="14 18" id="KW-0440">LIM domain</keyword>
<evidence type="ECO:0000256" key="4">
    <source>
        <dbReference type="ARBA" id="ARBA00008223"/>
    </source>
</evidence>
<dbReference type="Ensembl" id="ENSFTIT00000025566.1">
    <property type="protein sequence ID" value="ENSFTIP00000024529.1"/>
    <property type="gene ID" value="ENSFTIG00000015651.1"/>
</dbReference>
<dbReference type="GO" id="GO:0005634">
    <property type="term" value="C:nucleus"/>
    <property type="evidence" value="ECO:0007669"/>
    <property type="project" value="UniProtKB-SubCell"/>
</dbReference>
<dbReference type="InterPro" id="IPR022735">
    <property type="entry name" value="bMERB_dom"/>
</dbReference>
<keyword evidence="13" id="KW-0503">Monooxygenase</keyword>
<feature type="region of interest" description="Disordered" evidence="20">
    <location>
        <begin position="1131"/>
        <end position="1168"/>
    </location>
</feature>
<dbReference type="InterPro" id="IPR050540">
    <property type="entry name" value="F-actin_Monoox_Mical"/>
</dbReference>